<accession>A0A1G4XJE5</accession>
<gene>
    <name evidence="4" type="ORF">SAMN03159343_1118</name>
</gene>
<feature type="transmembrane region" description="Helical" evidence="2">
    <location>
        <begin position="145"/>
        <end position="165"/>
    </location>
</feature>
<dbReference type="Proteomes" id="UP000198981">
    <property type="component" value="Unassembled WGS sequence"/>
</dbReference>
<keyword evidence="2" id="KW-1133">Transmembrane helix</keyword>
<keyword evidence="2" id="KW-0472">Membrane</keyword>
<feature type="region of interest" description="Disordered" evidence="1">
    <location>
        <begin position="271"/>
        <end position="290"/>
    </location>
</feature>
<feature type="region of interest" description="Disordered" evidence="1">
    <location>
        <begin position="86"/>
        <end position="114"/>
    </location>
</feature>
<feature type="domain" description="Anti-sigma K factor RskA C-terminal" evidence="3">
    <location>
        <begin position="150"/>
        <end position="279"/>
    </location>
</feature>
<proteinExistence type="predicted"/>
<sequence>MPHCSPEDLALAALGEPLSPADADHIAACSSCTAEVASLGRAVDALDTSGLPADDGPDIPVPDRVWAAIAAQTGVSSAPRAAAGPALVGLPSPADGPAPSQASAPTLRSLPTPAEDDAVDDAVQAVDGTPAGTPAPARRSTTRRWLVVGAVAAGLLVGVAVGAAVTSGGPSSPGPTGPDPGTAVAAAQLDPFGDWDSRGEATLRDLDGQLDLTVQLTAPPADTGDGFYEVWLLSADSGALSLGTLQGASGSFVVPDGVDLADYDTVDVSLEPFDGDPEHSTDSIARGTLG</sequence>
<dbReference type="OrthoDB" id="4328740at2"/>
<keyword evidence="2" id="KW-0812">Transmembrane</keyword>
<dbReference type="InterPro" id="IPR018764">
    <property type="entry name" value="RskA_C"/>
</dbReference>
<evidence type="ECO:0000256" key="2">
    <source>
        <dbReference type="SAM" id="Phobius"/>
    </source>
</evidence>
<evidence type="ECO:0000313" key="5">
    <source>
        <dbReference type="Proteomes" id="UP000198981"/>
    </source>
</evidence>
<organism evidence="4 5">
    <name type="scientific">Klenkia marina</name>
    <dbReference type="NCBI Taxonomy" id="1960309"/>
    <lineage>
        <taxon>Bacteria</taxon>
        <taxon>Bacillati</taxon>
        <taxon>Actinomycetota</taxon>
        <taxon>Actinomycetes</taxon>
        <taxon>Geodermatophilales</taxon>
        <taxon>Geodermatophilaceae</taxon>
        <taxon>Klenkia</taxon>
    </lineage>
</organism>
<dbReference type="GO" id="GO:0005886">
    <property type="term" value="C:plasma membrane"/>
    <property type="evidence" value="ECO:0007669"/>
    <property type="project" value="InterPro"/>
</dbReference>
<dbReference type="AlphaFoldDB" id="A0A1G4XJE5"/>
<evidence type="ECO:0000259" key="3">
    <source>
        <dbReference type="Pfam" id="PF10099"/>
    </source>
</evidence>
<reference evidence="5" key="1">
    <citation type="submission" date="2016-10" db="EMBL/GenBank/DDBJ databases">
        <authorList>
            <person name="Varghese N."/>
            <person name="Submissions S."/>
        </authorList>
    </citation>
    <scope>NUCLEOTIDE SEQUENCE [LARGE SCALE GENOMIC DNA]</scope>
    <source>
        <strain evidence="5">DSM 45722</strain>
    </source>
</reference>
<dbReference type="RefSeq" id="WP_092800420.1">
    <property type="nucleotide sequence ID" value="NZ_FMUH01000001.1"/>
</dbReference>
<keyword evidence="5" id="KW-1185">Reference proteome</keyword>
<evidence type="ECO:0000256" key="1">
    <source>
        <dbReference type="SAM" id="MobiDB-lite"/>
    </source>
</evidence>
<protein>
    <submittedName>
        <fullName evidence="4">Anti-sigma-K factor rskA</fullName>
    </submittedName>
</protein>
<evidence type="ECO:0000313" key="4">
    <source>
        <dbReference type="EMBL" id="SCX41244.1"/>
    </source>
</evidence>
<dbReference type="STRING" id="1960309.SAMN03159343_1118"/>
<dbReference type="EMBL" id="FMUH01000001">
    <property type="protein sequence ID" value="SCX41244.1"/>
    <property type="molecule type" value="Genomic_DNA"/>
</dbReference>
<dbReference type="Pfam" id="PF10099">
    <property type="entry name" value="RskA_C"/>
    <property type="match status" value="1"/>
</dbReference>
<name>A0A1G4XJE5_9ACTN</name>